<evidence type="ECO:0000313" key="3">
    <source>
        <dbReference type="Proteomes" id="UP001500305"/>
    </source>
</evidence>
<feature type="compositionally biased region" description="Low complexity" evidence="1">
    <location>
        <begin position="38"/>
        <end position="47"/>
    </location>
</feature>
<protein>
    <submittedName>
        <fullName evidence="2">Uncharacterized protein</fullName>
    </submittedName>
</protein>
<dbReference type="Proteomes" id="UP001500305">
    <property type="component" value="Unassembled WGS sequence"/>
</dbReference>
<dbReference type="EMBL" id="BAAATR010000066">
    <property type="protein sequence ID" value="GAA2279184.1"/>
    <property type="molecule type" value="Genomic_DNA"/>
</dbReference>
<organism evidence="2 3">
    <name type="scientific">Kitasatospora cystarginea</name>
    <dbReference type="NCBI Taxonomy" id="58350"/>
    <lineage>
        <taxon>Bacteria</taxon>
        <taxon>Bacillati</taxon>
        <taxon>Actinomycetota</taxon>
        <taxon>Actinomycetes</taxon>
        <taxon>Kitasatosporales</taxon>
        <taxon>Streptomycetaceae</taxon>
        <taxon>Kitasatospora</taxon>
    </lineage>
</organism>
<feature type="region of interest" description="Disordered" evidence="1">
    <location>
        <begin position="1"/>
        <end position="66"/>
    </location>
</feature>
<keyword evidence="3" id="KW-1185">Reference proteome</keyword>
<evidence type="ECO:0000256" key="1">
    <source>
        <dbReference type="SAM" id="MobiDB-lite"/>
    </source>
</evidence>
<reference evidence="2 3" key="1">
    <citation type="journal article" date="2019" name="Int. J. Syst. Evol. Microbiol.">
        <title>The Global Catalogue of Microorganisms (GCM) 10K type strain sequencing project: providing services to taxonomists for standard genome sequencing and annotation.</title>
        <authorList>
            <consortium name="The Broad Institute Genomics Platform"/>
            <consortium name="The Broad Institute Genome Sequencing Center for Infectious Disease"/>
            <person name="Wu L."/>
            <person name="Ma J."/>
        </authorList>
    </citation>
    <scope>NUCLEOTIDE SEQUENCE [LARGE SCALE GENOMIC DNA]</scope>
    <source>
        <strain evidence="2 3">JCM 7356</strain>
    </source>
</reference>
<name>A0ABN3F0Q6_9ACTN</name>
<comment type="caution">
    <text evidence="2">The sequence shown here is derived from an EMBL/GenBank/DDBJ whole genome shotgun (WGS) entry which is preliminary data.</text>
</comment>
<accession>A0ABN3F0Q6</accession>
<gene>
    <name evidence="2" type="ORF">GCM10010430_76460</name>
</gene>
<proteinExistence type="predicted"/>
<evidence type="ECO:0000313" key="2">
    <source>
        <dbReference type="EMBL" id="GAA2279184.1"/>
    </source>
</evidence>
<sequence length="85" mass="8519">MAVAGAGARGEDAAGQRVLAGGLPADRDREAARAGLQDDAVAAVPGPDDVDADGRENGDRLGPQRPVPAAVQRFITGNAMVSELA</sequence>